<organism evidence="1 2">
    <name type="scientific">Pelobates cultripes</name>
    <name type="common">Western spadefoot toad</name>
    <dbReference type="NCBI Taxonomy" id="61616"/>
    <lineage>
        <taxon>Eukaryota</taxon>
        <taxon>Metazoa</taxon>
        <taxon>Chordata</taxon>
        <taxon>Craniata</taxon>
        <taxon>Vertebrata</taxon>
        <taxon>Euteleostomi</taxon>
        <taxon>Amphibia</taxon>
        <taxon>Batrachia</taxon>
        <taxon>Anura</taxon>
        <taxon>Pelobatoidea</taxon>
        <taxon>Pelobatidae</taxon>
        <taxon>Pelobates</taxon>
    </lineage>
</organism>
<name>A0AAD1SGD8_PELCU</name>
<evidence type="ECO:0000313" key="1">
    <source>
        <dbReference type="EMBL" id="CAH2297275.1"/>
    </source>
</evidence>
<accession>A0AAD1SGD8</accession>
<protein>
    <submittedName>
        <fullName evidence="1">Uncharacterized protein</fullName>
    </submittedName>
</protein>
<feature type="non-terminal residue" evidence="1">
    <location>
        <position position="55"/>
    </location>
</feature>
<keyword evidence="2" id="KW-1185">Reference proteome</keyword>
<evidence type="ECO:0000313" key="2">
    <source>
        <dbReference type="Proteomes" id="UP001295444"/>
    </source>
</evidence>
<sequence>MAPSVLAGSTECNERCSPGGCRQVALLGDPQWLSATSAEQAEGALEKSAVLTGGR</sequence>
<proteinExistence type="predicted"/>
<dbReference type="Proteomes" id="UP001295444">
    <property type="component" value="Chromosome 05"/>
</dbReference>
<gene>
    <name evidence="1" type="ORF">PECUL_23A037222</name>
</gene>
<dbReference type="AlphaFoldDB" id="A0AAD1SGD8"/>
<reference evidence="1" key="1">
    <citation type="submission" date="2022-03" db="EMBL/GenBank/DDBJ databases">
        <authorList>
            <person name="Alioto T."/>
            <person name="Alioto T."/>
            <person name="Gomez Garrido J."/>
        </authorList>
    </citation>
    <scope>NUCLEOTIDE SEQUENCE</scope>
</reference>
<dbReference type="EMBL" id="OW240916">
    <property type="protein sequence ID" value="CAH2297275.1"/>
    <property type="molecule type" value="Genomic_DNA"/>
</dbReference>